<reference evidence="1" key="2">
    <citation type="journal article" date="2024" name="Plant">
        <title>Genomic evolution and insights into agronomic trait innovations of Sesamum species.</title>
        <authorList>
            <person name="Miao H."/>
            <person name="Wang L."/>
            <person name="Qu L."/>
            <person name="Liu H."/>
            <person name="Sun Y."/>
            <person name="Le M."/>
            <person name="Wang Q."/>
            <person name="Wei S."/>
            <person name="Zheng Y."/>
            <person name="Lin W."/>
            <person name="Duan Y."/>
            <person name="Cao H."/>
            <person name="Xiong S."/>
            <person name="Wang X."/>
            <person name="Wei L."/>
            <person name="Li C."/>
            <person name="Ma Q."/>
            <person name="Ju M."/>
            <person name="Zhao R."/>
            <person name="Li G."/>
            <person name="Mu C."/>
            <person name="Tian Q."/>
            <person name="Mei H."/>
            <person name="Zhang T."/>
            <person name="Gao T."/>
            <person name="Zhang H."/>
        </authorList>
    </citation>
    <scope>NUCLEOTIDE SEQUENCE</scope>
    <source>
        <strain evidence="1">KEN8</strain>
    </source>
</reference>
<comment type="caution">
    <text evidence="1">The sequence shown here is derived from an EMBL/GenBank/DDBJ whole genome shotgun (WGS) entry which is preliminary data.</text>
</comment>
<dbReference type="AlphaFoldDB" id="A0AAW2JGE2"/>
<dbReference type="PANTHER" id="PTHR11439:SF496">
    <property type="entry name" value="RNA-DIRECTED DNA POLYMERASE"/>
    <property type="match status" value="1"/>
</dbReference>
<dbReference type="PANTHER" id="PTHR11439">
    <property type="entry name" value="GAG-POL-RELATED RETROTRANSPOSON"/>
    <property type="match status" value="1"/>
</dbReference>
<dbReference type="EMBL" id="JACGWM010001385">
    <property type="protein sequence ID" value="KAL0293302.1"/>
    <property type="molecule type" value="Genomic_DNA"/>
</dbReference>
<accession>A0AAW2JGE2</accession>
<protein>
    <submittedName>
        <fullName evidence="1">Uncharacterized protein</fullName>
    </submittedName>
</protein>
<gene>
    <name evidence="1" type="ORF">Scaly_3144200</name>
</gene>
<name>A0AAW2JGE2_9LAMI</name>
<organism evidence="1">
    <name type="scientific">Sesamum calycinum</name>
    <dbReference type="NCBI Taxonomy" id="2727403"/>
    <lineage>
        <taxon>Eukaryota</taxon>
        <taxon>Viridiplantae</taxon>
        <taxon>Streptophyta</taxon>
        <taxon>Embryophyta</taxon>
        <taxon>Tracheophyta</taxon>
        <taxon>Spermatophyta</taxon>
        <taxon>Magnoliopsida</taxon>
        <taxon>eudicotyledons</taxon>
        <taxon>Gunneridae</taxon>
        <taxon>Pentapetalae</taxon>
        <taxon>asterids</taxon>
        <taxon>lamiids</taxon>
        <taxon>Lamiales</taxon>
        <taxon>Pedaliaceae</taxon>
        <taxon>Sesamum</taxon>
    </lineage>
</organism>
<proteinExistence type="predicted"/>
<sequence length="167" mass="18661">MDQREGFTSVGEKQKNEHDPCVYKTISESSVADLVLYVNDILLIGDDVKMLGDIKVWLSTQCSTKDMGECTRLDIAYALSVTSRYQACAGEAHWSTVKTIFKYLRRTKDMFLIYGGEELILESYSDTSFQLDDDDAKSQSGFVFKLNGGVVAEKFQAGYHGGFHHGS</sequence>
<reference evidence="1" key="1">
    <citation type="submission" date="2020-06" db="EMBL/GenBank/DDBJ databases">
        <authorList>
            <person name="Li T."/>
            <person name="Hu X."/>
            <person name="Zhang T."/>
            <person name="Song X."/>
            <person name="Zhang H."/>
            <person name="Dai N."/>
            <person name="Sheng W."/>
            <person name="Hou X."/>
            <person name="Wei L."/>
        </authorList>
    </citation>
    <scope>NUCLEOTIDE SEQUENCE</scope>
    <source>
        <strain evidence="1">KEN8</strain>
        <tissue evidence="1">Leaf</tissue>
    </source>
</reference>
<evidence type="ECO:0000313" key="1">
    <source>
        <dbReference type="EMBL" id="KAL0293302.1"/>
    </source>
</evidence>